<dbReference type="EMBL" id="AH013430">
    <property type="protein sequence ID" value="AAR29344.1"/>
    <property type="molecule type" value="Genomic_DNA"/>
</dbReference>
<accession>Q6S013</accession>
<evidence type="ECO:0000313" key="1">
    <source>
        <dbReference type="EMBL" id="AAR29344.1"/>
    </source>
</evidence>
<sequence length="74" mass="8178">MTSEEKLQSPSPETGLAAVVLQSPLEVRVPAVLPPPVRIDVYRYPGFPPTETIWHGLITQTELNQALESIVEQL</sequence>
<organismHost>
    <name type="scientific">Galliformes</name>
    <name type="common">landfowls</name>
    <dbReference type="NCBI Taxonomy" id="8976"/>
</organismHost>
<reference evidence="1" key="1">
    <citation type="submission" date="2003-11" db="EMBL/GenBank/DDBJ databases">
        <title>Selection of non-essential region for fowl adenovirus replication.</title>
        <authorList>
            <person name="Qin A."/>
            <person name="He X."/>
            <person name="Liu Y."/>
        </authorList>
    </citation>
    <scope>NUCLEOTIDE SEQUENCE</scope>
    <source>
        <strain evidence="1">JS</strain>
    </source>
</reference>
<proteinExistence type="predicted"/>
<organism evidence="1">
    <name type="scientific">Fowl adenovirus A serotype 1 (strain CELO / Phelps)</name>
    <name type="common">FAdV-1</name>
    <name type="synonym">Avian adenovirus gal1 (strain Phelps)</name>
    <dbReference type="NCBI Taxonomy" id="10553"/>
    <lineage>
        <taxon>Viruses</taxon>
        <taxon>Varidnaviria</taxon>
        <taxon>Bamfordvirae</taxon>
        <taxon>Preplasmiviricota</taxon>
        <taxon>Polisuviricotina</taxon>
        <taxon>Pharingeaviricetes</taxon>
        <taxon>Rowavirales</taxon>
        <taxon>Adenoviridae</taxon>
        <taxon>Aviadenovirus</taxon>
        <taxon>Aviadenovirus ventriculi</taxon>
        <taxon>Fowl aviadenovirus A</taxon>
    </lineage>
</organism>
<protein>
    <submittedName>
        <fullName evidence="1">ORF0</fullName>
    </submittedName>
</protein>
<name>Q6S013_ADEG1</name>